<evidence type="ECO:0000256" key="17">
    <source>
        <dbReference type="ARBA" id="ARBA00049342"/>
    </source>
</evidence>
<evidence type="ECO:0000256" key="2">
    <source>
        <dbReference type="ARBA" id="ARBA00001971"/>
    </source>
</evidence>
<comment type="similarity">
    <text evidence="4">In the N-terminal section; belongs to the cytochrome P450 family.</text>
</comment>
<gene>
    <name evidence="21" type="ORF">TCE0_034f10005</name>
</gene>
<dbReference type="Gene3D" id="3.40.50.360">
    <property type="match status" value="1"/>
</dbReference>
<evidence type="ECO:0000256" key="4">
    <source>
        <dbReference type="ARBA" id="ARBA00010018"/>
    </source>
</evidence>
<dbReference type="Gene3D" id="2.40.30.10">
    <property type="entry name" value="Translation factors"/>
    <property type="match status" value="1"/>
</dbReference>
<dbReference type="CDD" id="cd11068">
    <property type="entry name" value="CYP120A1"/>
    <property type="match status" value="1"/>
</dbReference>
<dbReference type="GO" id="GO:0050660">
    <property type="term" value="F:flavin adenine dinucleotide binding"/>
    <property type="evidence" value="ECO:0007669"/>
    <property type="project" value="TreeGrafter"/>
</dbReference>
<accession>A0A6V8HBS5</accession>
<comment type="cofactor">
    <cofactor evidence="3">
        <name>FAD</name>
        <dbReference type="ChEBI" id="CHEBI:57692"/>
    </cofactor>
</comment>
<evidence type="ECO:0000256" key="13">
    <source>
        <dbReference type="ARBA" id="ARBA00023002"/>
    </source>
</evidence>
<keyword evidence="11" id="KW-0521">NADP</keyword>
<keyword evidence="9 18" id="KW-0479">Metal-binding</keyword>
<keyword evidence="7" id="KW-0285">Flavoprotein</keyword>
<evidence type="ECO:0000259" key="20">
    <source>
        <dbReference type="PROSITE" id="PS51384"/>
    </source>
</evidence>
<sequence>MEEIPQPPPLPLLGNLRDIDPASPVQSFEHIATKYGPIFKLQLQGKDIIFVAGHEVFSEICDENRFQKVITDPLEQVRNGVGSGLFTAYPGEHDWEIAHRTLMPAFGPLPIQDMFGEMHDVCSQLVLKWSRLGSDEKINVTDDYTRLTLDSIALCAMDTRFNSFYHDDMHPFVQAMVDFLAESGLRANRPPVAQIFLRDANRKYKTNIETMKEVARKVIVHRRKNPSSKRDLLNAMINGRDPKTDEAMSDESIMNNMVTFLIAGHETTSGLLSFTTYYLLKNPRTFRQAQEEVDKVVGQGPVEVKHISQLHYVQACLRESIRLQPTAPAIGRSVRGTHPEPISGGRYLIPPGIDVVCLLGAIQRDPAVFGEEAGSFKPERMLEDEFRNLPSSSWKPFGTGPRACIGRPFAWQEAILALAMILQHFDLRLVNPSYELRIKQTLTTKPDGLEIYATLRDKHESGQIEKKLFGGGTTNRQRDYDIVQEIPLSSTRPITILYGSNTGTCEGIAQTLANRSVARGFMPNIALLDSAVGKLPTDQPVIVITASFEGEPADNASQFFEWIMGTSRGALDGVQYAVFGCGHHDWVTTYQRIPQLIDMKLERSGATRLVDRGESDVALGNVLDDFDSWADSKLWPVIGSSESKPGDDFSALNIEISSSARIATLKHNVHEVLVERTAVLSAPEVGEKRMVTFRLPSGTTYSTGDYLSALEDLAADASMTKLSVLDILEMYPELPCPFAVFLSLLPSMRVRQYSIASSPLVDPHLVSITYGVIDAPIRQLPGSKHFLGAATNYMKALQPGEKAQVSVKKSHYSFHLPGDNSRPVIMICAGTGIAPFRGFVQERAVKIEAGQKLGPAVLFVGCKYKDSDRLHADEFDKWEKMGAVEMYYAFSREPEASMGCRYAQERMALEKERIFDLFARGGKVFVCGSSRLGAGVKQVTKSIFLEKSRENGEERTEQEMEDWFNGLKVQERWCSDVFD</sequence>
<keyword evidence="8" id="KW-0288">FMN</keyword>
<dbReference type="Pfam" id="PF00067">
    <property type="entry name" value="p450"/>
    <property type="match status" value="1"/>
</dbReference>
<evidence type="ECO:0000256" key="10">
    <source>
        <dbReference type="ARBA" id="ARBA00022827"/>
    </source>
</evidence>
<evidence type="ECO:0000256" key="6">
    <source>
        <dbReference type="ARBA" id="ARBA00022617"/>
    </source>
</evidence>
<dbReference type="PRINTS" id="PR00385">
    <property type="entry name" value="P450"/>
</dbReference>
<dbReference type="PROSITE" id="PS50902">
    <property type="entry name" value="FLAVODOXIN_LIKE"/>
    <property type="match status" value="1"/>
</dbReference>
<dbReference type="InterPro" id="IPR017927">
    <property type="entry name" value="FAD-bd_FR_type"/>
</dbReference>
<evidence type="ECO:0000256" key="11">
    <source>
        <dbReference type="ARBA" id="ARBA00022857"/>
    </source>
</evidence>
<evidence type="ECO:0000313" key="22">
    <source>
        <dbReference type="Proteomes" id="UP000053095"/>
    </source>
</evidence>
<dbReference type="InterPro" id="IPR017972">
    <property type="entry name" value="Cyt_P450_CS"/>
</dbReference>
<dbReference type="GO" id="GO:0003958">
    <property type="term" value="F:NADPH-hemoprotein reductase activity"/>
    <property type="evidence" value="ECO:0007669"/>
    <property type="project" value="UniProtKB-EC"/>
</dbReference>
<dbReference type="Pfam" id="PF00258">
    <property type="entry name" value="Flavodoxin_1"/>
    <property type="match status" value="1"/>
</dbReference>
<dbReference type="Proteomes" id="UP000053095">
    <property type="component" value="Unassembled WGS sequence"/>
</dbReference>
<evidence type="ECO:0000256" key="5">
    <source>
        <dbReference type="ARBA" id="ARBA00022448"/>
    </source>
</evidence>
<dbReference type="Pfam" id="PF00175">
    <property type="entry name" value="NAD_binding_1"/>
    <property type="match status" value="1"/>
</dbReference>
<evidence type="ECO:0000256" key="14">
    <source>
        <dbReference type="ARBA" id="ARBA00023004"/>
    </source>
</evidence>
<keyword evidence="13" id="KW-0560">Oxidoreductase</keyword>
<comment type="cofactor">
    <cofactor evidence="1">
        <name>FMN</name>
        <dbReference type="ChEBI" id="CHEBI:58210"/>
    </cofactor>
</comment>
<dbReference type="InterPro" id="IPR001128">
    <property type="entry name" value="Cyt_P450"/>
</dbReference>
<protein>
    <recommendedName>
        <fullName evidence="23">NADPH--cytochrome P450 reductase</fullName>
    </recommendedName>
</protein>
<reference evidence="22" key="1">
    <citation type="journal article" date="2015" name="Genome Announc.">
        <title>Draft genome sequence of Talaromyces cellulolyticus strain Y-94, a source of lignocellulosic biomass-degrading enzymes.</title>
        <authorList>
            <person name="Fujii T."/>
            <person name="Koike H."/>
            <person name="Sawayama S."/>
            <person name="Yano S."/>
            <person name="Inoue H."/>
        </authorList>
    </citation>
    <scope>NUCLEOTIDE SEQUENCE [LARGE SCALE GENOMIC DNA]</scope>
    <source>
        <strain evidence="22">Y-94</strain>
    </source>
</reference>
<dbReference type="InterPro" id="IPR002401">
    <property type="entry name" value="Cyt_P450_E_grp-I"/>
</dbReference>
<dbReference type="GO" id="GO:0020037">
    <property type="term" value="F:heme binding"/>
    <property type="evidence" value="ECO:0007669"/>
    <property type="project" value="InterPro"/>
</dbReference>
<comment type="caution">
    <text evidence="21">The sequence shown here is derived from an EMBL/GenBank/DDBJ whole genome shotgun (WGS) entry which is preliminary data.</text>
</comment>
<dbReference type="GO" id="GO:0016712">
    <property type="term" value="F:oxidoreductase activity, acting on paired donors, with incorporation or reduction of molecular oxygen, reduced flavin or flavoprotein as one donor, and incorporation of one atom of oxygen"/>
    <property type="evidence" value="ECO:0007669"/>
    <property type="project" value="UniProtKB-EC"/>
</dbReference>
<dbReference type="InterPro" id="IPR039261">
    <property type="entry name" value="FNR_nucleotide-bd"/>
</dbReference>
<dbReference type="InterPro" id="IPR036396">
    <property type="entry name" value="Cyt_P450_sf"/>
</dbReference>
<keyword evidence="15" id="KW-0503">Monooxygenase</keyword>
<feature type="domain" description="Flavodoxin-like" evidence="19">
    <location>
        <begin position="494"/>
        <end position="634"/>
    </location>
</feature>
<dbReference type="SUPFAM" id="SSF52218">
    <property type="entry name" value="Flavoproteins"/>
    <property type="match status" value="1"/>
</dbReference>
<dbReference type="PROSITE" id="PS51384">
    <property type="entry name" value="FAD_FR"/>
    <property type="match status" value="1"/>
</dbReference>
<evidence type="ECO:0000256" key="3">
    <source>
        <dbReference type="ARBA" id="ARBA00001974"/>
    </source>
</evidence>
<evidence type="ECO:0008006" key="23">
    <source>
        <dbReference type="Google" id="ProtNLM"/>
    </source>
</evidence>
<dbReference type="SUPFAM" id="SSF52343">
    <property type="entry name" value="Ferredoxin reductase-like, C-terminal NADP-linked domain"/>
    <property type="match status" value="1"/>
</dbReference>
<keyword evidence="14 18" id="KW-0408">Iron</keyword>
<dbReference type="PANTHER" id="PTHR19384:SF127">
    <property type="entry name" value="BIFUNCTIONAL CYTOCHROME P450_NADPH--P450 REDUCTASE"/>
    <property type="match status" value="1"/>
</dbReference>
<evidence type="ECO:0000256" key="1">
    <source>
        <dbReference type="ARBA" id="ARBA00001917"/>
    </source>
</evidence>
<dbReference type="GO" id="GO:0010181">
    <property type="term" value="F:FMN binding"/>
    <property type="evidence" value="ECO:0007669"/>
    <property type="project" value="InterPro"/>
</dbReference>
<keyword evidence="6 18" id="KW-0349">Heme</keyword>
<dbReference type="AlphaFoldDB" id="A0A6V8HBS5"/>
<evidence type="ECO:0000256" key="16">
    <source>
        <dbReference type="ARBA" id="ARBA00047827"/>
    </source>
</evidence>
<evidence type="ECO:0000256" key="15">
    <source>
        <dbReference type="ARBA" id="ARBA00023033"/>
    </source>
</evidence>
<evidence type="ECO:0000256" key="12">
    <source>
        <dbReference type="ARBA" id="ARBA00022982"/>
    </source>
</evidence>
<dbReference type="InterPro" id="IPR001433">
    <property type="entry name" value="OxRdtase_FAD/NAD-bd"/>
</dbReference>
<dbReference type="SUPFAM" id="SSF48264">
    <property type="entry name" value="Cytochrome P450"/>
    <property type="match status" value="1"/>
</dbReference>
<dbReference type="PRINTS" id="PR00463">
    <property type="entry name" value="EP450I"/>
</dbReference>
<name>A0A6V8HBS5_TALPI</name>
<feature type="binding site" description="axial binding residue" evidence="18">
    <location>
        <position position="404"/>
    </location>
    <ligand>
        <name>heme</name>
        <dbReference type="ChEBI" id="CHEBI:30413"/>
    </ligand>
    <ligandPart>
        <name>Fe</name>
        <dbReference type="ChEBI" id="CHEBI:18248"/>
    </ligandPart>
</feature>
<dbReference type="InterPro" id="IPR023173">
    <property type="entry name" value="NADPH_Cyt_P450_Rdtase_alpha"/>
</dbReference>
<organism evidence="21 22">
    <name type="scientific">Talaromyces pinophilus</name>
    <name type="common">Penicillium pinophilum</name>
    <dbReference type="NCBI Taxonomy" id="128442"/>
    <lineage>
        <taxon>Eukaryota</taxon>
        <taxon>Fungi</taxon>
        <taxon>Dikarya</taxon>
        <taxon>Ascomycota</taxon>
        <taxon>Pezizomycotina</taxon>
        <taxon>Eurotiomycetes</taxon>
        <taxon>Eurotiomycetidae</taxon>
        <taxon>Eurotiales</taxon>
        <taxon>Trichocomaceae</taxon>
        <taxon>Talaromyces</taxon>
        <taxon>Talaromyces sect. Talaromyces</taxon>
    </lineage>
</organism>
<dbReference type="GO" id="GO:0005829">
    <property type="term" value="C:cytosol"/>
    <property type="evidence" value="ECO:0007669"/>
    <property type="project" value="TreeGrafter"/>
</dbReference>
<comment type="catalytic activity">
    <reaction evidence="17">
        <text>2 oxidized [cytochrome P450] + NADPH = 2 reduced [cytochrome P450] + NADP(+) + H(+)</text>
        <dbReference type="Rhea" id="RHEA:24040"/>
        <dbReference type="Rhea" id="RHEA-COMP:14627"/>
        <dbReference type="Rhea" id="RHEA-COMP:14628"/>
        <dbReference type="ChEBI" id="CHEBI:15378"/>
        <dbReference type="ChEBI" id="CHEBI:55376"/>
        <dbReference type="ChEBI" id="CHEBI:57783"/>
        <dbReference type="ChEBI" id="CHEBI:58349"/>
        <dbReference type="ChEBI" id="CHEBI:60344"/>
        <dbReference type="EC" id="1.6.2.4"/>
    </reaction>
</comment>
<dbReference type="PANTHER" id="PTHR19384">
    <property type="entry name" value="NITRIC OXIDE SYNTHASE-RELATED"/>
    <property type="match status" value="1"/>
</dbReference>
<dbReference type="InterPro" id="IPR017938">
    <property type="entry name" value="Riboflavin_synthase-like_b-brl"/>
</dbReference>
<evidence type="ECO:0000313" key="21">
    <source>
        <dbReference type="EMBL" id="GAM38897.1"/>
    </source>
</evidence>
<keyword evidence="5" id="KW-0813">Transport</keyword>
<dbReference type="EMBL" id="DF933830">
    <property type="protein sequence ID" value="GAM38897.1"/>
    <property type="molecule type" value="Genomic_DNA"/>
</dbReference>
<evidence type="ECO:0000256" key="9">
    <source>
        <dbReference type="ARBA" id="ARBA00022723"/>
    </source>
</evidence>
<keyword evidence="10" id="KW-0274">FAD</keyword>
<evidence type="ECO:0000256" key="7">
    <source>
        <dbReference type="ARBA" id="ARBA00022630"/>
    </source>
</evidence>
<evidence type="ECO:0000256" key="18">
    <source>
        <dbReference type="PIRSR" id="PIRSR602401-1"/>
    </source>
</evidence>
<keyword evidence="22" id="KW-1185">Reference proteome</keyword>
<dbReference type="FunFam" id="1.10.630.10:FF:000040">
    <property type="entry name" value="Bifunctional cytochrome P450/NADPH--P450 reductase"/>
    <property type="match status" value="1"/>
</dbReference>
<keyword evidence="12" id="KW-0249">Electron transport</keyword>
<dbReference type="Gene3D" id="1.10.630.10">
    <property type="entry name" value="Cytochrome P450"/>
    <property type="match status" value="1"/>
</dbReference>
<comment type="catalytic activity">
    <reaction evidence="16">
        <text>an organic molecule + reduced [NADPH--hemoprotein reductase] + O2 = an alcohol + oxidized [NADPH--hemoprotein reductase] + H2O + H(+)</text>
        <dbReference type="Rhea" id="RHEA:17149"/>
        <dbReference type="Rhea" id="RHEA-COMP:11964"/>
        <dbReference type="Rhea" id="RHEA-COMP:11965"/>
        <dbReference type="ChEBI" id="CHEBI:15377"/>
        <dbReference type="ChEBI" id="CHEBI:15378"/>
        <dbReference type="ChEBI" id="CHEBI:15379"/>
        <dbReference type="ChEBI" id="CHEBI:30879"/>
        <dbReference type="ChEBI" id="CHEBI:57618"/>
        <dbReference type="ChEBI" id="CHEBI:58210"/>
        <dbReference type="ChEBI" id="CHEBI:142491"/>
        <dbReference type="EC" id="1.14.14.1"/>
    </reaction>
</comment>
<dbReference type="PROSITE" id="PS00086">
    <property type="entry name" value="CYTOCHROME_P450"/>
    <property type="match status" value="1"/>
</dbReference>
<proteinExistence type="inferred from homology"/>
<feature type="domain" description="FAD-binding FR-type" evidence="20">
    <location>
        <begin position="667"/>
        <end position="817"/>
    </location>
</feature>
<evidence type="ECO:0000256" key="8">
    <source>
        <dbReference type="ARBA" id="ARBA00022643"/>
    </source>
</evidence>
<dbReference type="Gene3D" id="3.40.50.80">
    <property type="entry name" value="Nucleotide-binding domain of ferredoxin-NADP reductase (FNR) module"/>
    <property type="match status" value="1"/>
</dbReference>
<dbReference type="GO" id="GO:0005506">
    <property type="term" value="F:iron ion binding"/>
    <property type="evidence" value="ECO:0007669"/>
    <property type="project" value="InterPro"/>
</dbReference>
<evidence type="ECO:0000259" key="19">
    <source>
        <dbReference type="PROSITE" id="PS50902"/>
    </source>
</evidence>
<dbReference type="Gene3D" id="1.20.990.10">
    <property type="entry name" value="NADPH-cytochrome p450 Reductase, Chain A, domain 3"/>
    <property type="match status" value="1"/>
</dbReference>
<comment type="cofactor">
    <cofactor evidence="2 18">
        <name>heme</name>
        <dbReference type="ChEBI" id="CHEBI:30413"/>
    </cofactor>
</comment>
<dbReference type="InterPro" id="IPR008254">
    <property type="entry name" value="Flavodoxin/NO_synth"/>
</dbReference>
<dbReference type="InterPro" id="IPR029039">
    <property type="entry name" value="Flavoprotein-like_sf"/>
</dbReference>
<dbReference type="SUPFAM" id="SSF63380">
    <property type="entry name" value="Riboflavin synthase domain-like"/>
    <property type="match status" value="1"/>
</dbReference>